<evidence type="ECO:0000256" key="6">
    <source>
        <dbReference type="PIRNR" id="PIRNR002889"/>
    </source>
</evidence>
<evidence type="ECO:0000256" key="4">
    <source>
        <dbReference type="ARBA" id="ARBA00023143"/>
    </source>
</evidence>
<dbReference type="AlphaFoldDB" id="A0A1G5RWI9"/>
<keyword evidence="8" id="KW-0282">Flagellum</keyword>
<reference evidence="8 9" key="1">
    <citation type="submission" date="2016-10" db="EMBL/GenBank/DDBJ databases">
        <authorList>
            <person name="de Groot N.N."/>
        </authorList>
    </citation>
    <scope>NUCLEOTIDE SEQUENCE [LARGE SCALE GENOMIC DNA]</scope>
    <source>
        <strain evidence="8 9">DSM 2784</strain>
    </source>
</reference>
<organism evidence="8 9">
    <name type="scientific">Acidaminobacter hydrogenoformans DSM 2784</name>
    <dbReference type="NCBI Taxonomy" id="1120920"/>
    <lineage>
        <taxon>Bacteria</taxon>
        <taxon>Bacillati</taxon>
        <taxon>Bacillota</taxon>
        <taxon>Clostridia</taxon>
        <taxon>Peptostreptococcales</taxon>
        <taxon>Acidaminobacteraceae</taxon>
        <taxon>Acidaminobacter</taxon>
    </lineage>
</organism>
<proteinExistence type="inferred from homology"/>
<evidence type="ECO:0000256" key="1">
    <source>
        <dbReference type="ARBA" id="ARBA00004117"/>
    </source>
</evidence>
<evidence type="ECO:0000313" key="9">
    <source>
        <dbReference type="Proteomes" id="UP000199208"/>
    </source>
</evidence>
<dbReference type="GO" id="GO:0071973">
    <property type="term" value="P:bacterial-type flagellum-dependent cell motility"/>
    <property type="evidence" value="ECO:0007669"/>
    <property type="project" value="InterPro"/>
</dbReference>
<dbReference type="RefSeq" id="WP_092589746.1">
    <property type="nucleotide sequence ID" value="NZ_FMWL01000003.1"/>
</dbReference>
<evidence type="ECO:0000259" key="7">
    <source>
        <dbReference type="Pfam" id="PF00460"/>
    </source>
</evidence>
<dbReference type="EMBL" id="FMWL01000003">
    <property type="protein sequence ID" value="SCZ77811.1"/>
    <property type="molecule type" value="Genomic_DNA"/>
</dbReference>
<keyword evidence="9" id="KW-1185">Reference proteome</keyword>
<sequence>MIQNDMTYHLLTKAIEGTQKRQEAIASNLANLNTKNYKANRVSFEGELKKAIESAGKAIDRSESIKKIQQIEPRTVKDQDSRMNNDGNNVDLDQEMSLMAANQILYQGLIQQLNQKYQTMSYVIHEGRR</sequence>
<protein>
    <recommendedName>
        <fullName evidence="3 6">Flagellar basal body rod protein FlgB</fullName>
    </recommendedName>
</protein>
<comment type="subcellular location">
    <subcellularLocation>
        <location evidence="1 6">Bacterial flagellum basal body</location>
    </subcellularLocation>
</comment>
<keyword evidence="4 6" id="KW-0975">Bacterial flagellum</keyword>
<dbReference type="PIRSF" id="PIRSF002889">
    <property type="entry name" value="Rod_FlgB"/>
    <property type="match status" value="1"/>
</dbReference>
<evidence type="ECO:0000256" key="5">
    <source>
        <dbReference type="ARBA" id="ARBA00024934"/>
    </source>
</evidence>
<dbReference type="Pfam" id="PF00460">
    <property type="entry name" value="Flg_bb_rod"/>
    <property type="match status" value="1"/>
</dbReference>
<keyword evidence="8" id="KW-0969">Cilium</keyword>
<accession>A0A1G5RWI9</accession>
<dbReference type="InterPro" id="IPR006300">
    <property type="entry name" value="FlgB"/>
</dbReference>
<feature type="domain" description="Flagellar basal body rod protein N-terminal" evidence="7">
    <location>
        <begin position="18"/>
        <end position="38"/>
    </location>
</feature>
<dbReference type="NCBIfam" id="TIGR01396">
    <property type="entry name" value="FlgB"/>
    <property type="match status" value="1"/>
</dbReference>
<evidence type="ECO:0000256" key="3">
    <source>
        <dbReference type="ARBA" id="ARBA00014376"/>
    </source>
</evidence>
<dbReference type="STRING" id="1120920.SAMN03080599_00958"/>
<comment type="function">
    <text evidence="5 6">Structural component of flagellum, the bacterial motility apparatus. Part of the rod structure of flagellar basal body.</text>
</comment>
<dbReference type="Proteomes" id="UP000199208">
    <property type="component" value="Unassembled WGS sequence"/>
</dbReference>
<keyword evidence="8" id="KW-0966">Cell projection</keyword>
<dbReference type="OrthoDB" id="9792068at2"/>
<dbReference type="InterPro" id="IPR001444">
    <property type="entry name" value="Flag_bb_rod_N"/>
</dbReference>
<comment type="similarity">
    <text evidence="2 6">Belongs to the flagella basal body rod proteins family.</text>
</comment>
<name>A0A1G5RWI9_9FIRM</name>
<evidence type="ECO:0000256" key="2">
    <source>
        <dbReference type="ARBA" id="ARBA00009677"/>
    </source>
</evidence>
<gene>
    <name evidence="8" type="ORF">SAMN03080599_00958</name>
</gene>
<dbReference type="GO" id="GO:0030694">
    <property type="term" value="C:bacterial-type flagellum basal body, rod"/>
    <property type="evidence" value="ECO:0007669"/>
    <property type="project" value="InterPro"/>
</dbReference>
<evidence type="ECO:0000313" key="8">
    <source>
        <dbReference type="EMBL" id="SCZ77811.1"/>
    </source>
</evidence>
<comment type="subunit">
    <text evidence="6">The basal body constitutes a major portion of the flagellar organelle and consists of a number of rings mounted on a central rod.</text>
</comment>